<keyword evidence="7" id="KW-1133">Transmembrane helix</keyword>
<proteinExistence type="predicted"/>
<keyword evidence="4 5" id="KW-0413">Isomerase</keyword>
<dbReference type="SUPFAM" id="SSF54534">
    <property type="entry name" value="FKBP-like"/>
    <property type="match status" value="1"/>
</dbReference>
<organism evidence="9 10">
    <name type="scientific">Ceratodon purpureus</name>
    <name type="common">Fire moss</name>
    <name type="synonym">Dicranum purpureum</name>
    <dbReference type="NCBI Taxonomy" id="3225"/>
    <lineage>
        <taxon>Eukaryota</taxon>
        <taxon>Viridiplantae</taxon>
        <taxon>Streptophyta</taxon>
        <taxon>Embryophyta</taxon>
        <taxon>Bryophyta</taxon>
        <taxon>Bryophytina</taxon>
        <taxon>Bryopsida</taxon>
        <taxon>Dicranidae</taxon>
        <taxon>Pseudoditrichales</taxon>
        <taxon>Ditrichaceae</taxon>
        <taxon>Ceratodon</taxon>
    </lineage>
</organism>
<evidence type="ECO:0000313" key="10">
    <source>
        <dbReference type="Proteomes" id="UP000822688"/>
    </source>
</evidence>
<keyword evidence="10" id="KW-1185">Reference proteome</keyword>
<dbReference type="PANTHER" id="PTHR45779">
    <property type="entry name" value="PEPTIDYLPROLYL ISOMERASE"/>
    <property type="match status" value="1"/>
</dbReference>
<protein>
    <recommendedName>
        <fullName evidence="2 5">peptidylprolyl isomerase</fullName>
        <ecNumber evidence="2 5">5.2.1.8</ecNumber>
    </recommendedName>
</protein>
<gene>
    <name evidence="9" type="ORF">KC19_6G056100</name>
</gene>
<evidence type="ECO:0000256" key="3">
    <source>
        <dbReference type="ARBA" id="ARBA00023110"/>
    </source>
</evidence>
<evidence type="ECO:0000256" key="6">
    <source>
        <dbReference type="SAM" id="MobiDB-lite"/>
    </source>
</evidence>
<comment type="catalytic activity">
    <reaction evidence="1 5">
        <text>[protein]-peptidylproline (omega=180) = [protein]-peptidylproline (omega=0)</text>
        <dbReference type="Rhea" id="RHEA:16237"/>
        <dbReference type="Rhea" id="RHEA-COMP:10747"/>
        <dbReference type="Rhea" id="RHEA-COMP:10748"/>
        <dbReference type="ChEBI" id="CHEBI:83833"/>
        <dbReference type="ChEBI" id="CHEBI:83834"/>
        <dbReference type="EC" id="5.2.1.8"/>
    </reaction>
</comment>
<comment type="caution">
    <text evidence="9">The sequence shown here is derived from an EMBL/GenBank/DDBJ whole genome shotgun (WGS) entry which is preliminary data.</text>
</comment>
<feature type="transmembrane region" description="Helical" evidence="7">
    <location>
        <begin position="21"/>
        <end position="41"/>
    </location>
</feature>
<evidence type="ECO:0000256" key="4">
    <source>
        <dbReference type="ARBA" id="ARBA00023235"/>
    </source>
</evidence>
<dbReference type="GO" id="GO:0003755">
    <property type="term" value="F:peptidyl-prolyl cis-trans isomerase activity"/>
    <property type="evidence" value="ECO:0007669"/>
    <property type="project" value="UniProtKB-KW"/>
</dbReference>
<evidence type="ECO:0000256" key="5">
    <source>
        <dbReference type="PROSITE-ProRule" id="PRU00277"/>
    </source>
</evidence>
<evidence type="ECO:0000313" key="9">
    <source>
        <dbReference type="EMBL" id="KAG0568968.1"/>
    </source>
</evidence>
<evidence type="ECO:0000256" key="7">
    <source>
        <dbReference type="SAM" id="Phobius"/>
    </source>
</evidence>
<dbReference type="Gene3D" id="3.10.50.40">
    <property type="match status" value="1"/>
</dbReference>
<dbReference type="GO" id="GO:0005783">
    <property type="term" value="C:endoplasmic reticulum"/>
    <property type="evidence" value="ECO:0007669"/>
    <property type="project" value="TreeGrafter"/>
</dbReference>
<keyword evidence="7" id="KW-0812">Transmembrane</keyword>
<name>A0A8T0HEU7_CERPU</name>
<evidence type="ECO:0000256" key="2">
    <source>
        <dbReference type="ARBA" id="ARBA00013194"/>
    </source>
</evidence>
<feature type="domain" description="PPIase FKBP-type" evidence="8">
    <location>
        <begin position="70"/>
        <end position="158"/>
    </location>
</feature>
<keyword evidence="7" id="KW-0472">Membrane</keyword>
<dbReference type="PANTHER" id="PTHR45779:SF6">
    <property type="entry name" value="PEPTIDYL-PROLYL CIS-TRANS ISOMERASE FKBP15-1"/>
    <property type="match status" value="1"/>
</dbReference>
<dbReference type="InterPro" id="IPR044609">
    <property type="entry name" value="FKBP2/11"/>
</dbReference>
<reference evidence="9 10" key="1">
    <citation type="submission" date="2020-06" db="EMBL/GenBank/DDBJ databases">
        <title>WGS assembly of Ceratodon purpureus strain R40.</title>
        <authorList>
            <person name="Carey S.B."/>
            <person name="Jenkins J."/>
            <person name="Shu S."/>
            <person name="Lovell J.T."/>
            <person name="Sreedasyam A."/>
            <person name="Maumus F."/>
            <person name="Tiley G.P."/>
            <person name="Fernandez-Pozo N."/>
            <person name="Barry K."/>
            <person name="Chen C."/>
            <person name="Wang M."/>
            <person name="Lipzen A."/>
            <person name="Daum C."/>
            <person name="Saski C.A."/>
            <person name="Payton A.C."/>
            <person name="Mcbreen J.C."/>
            <person name="Conrad R.E."/>
            <person name="Kollar L.M."/>
            <person name="Olsson S."/>
            <person name="Huttunen S."/>
            <person name="Landis J.B."/>
            <person name="Wickett N.J."/>
            <person name="Johnson M.G."/>
            <person name="Rensing S.A."/>
            <person name="Grimwood J."/>
            <person name="Schmutz J."/>
            <person name="Mcdaniel S.F."/>
        </authorList>
    </citation>
    <scope>NUCLEOTIDE SEQUENCE [LARGE SCALE GENOMIC DNA]</scope>
    <source>
        <strain evidence="9 10">R40</strain>
    </source>
</reference>
<feature type="region of interest" description="Disordered" evidence="6">
    <location>
        <begin position="160"/>
        <end position="188"/>
    </location>
</feature>
<dbReference type="AlphaFoldDB" id="A0A8T0HEU7"/>
<evidence type="ECO:0000256" key="1">
    <source>
        <dbReference type="ARBA" id="ARBA00000971"/>
    </source>
</evidence>
<dbReference type="Proteomes" id="UP000822688">
    <property type="component" value="Chromosome 6"/>
</dbReference>
<sequence>MRSLKRLRKFEGECGAMAVMRVALVMAVACVAIAAIAVIVVDAKAEREVTELQIGVKFKPKSCELKAHKGDQVSVHYRGTLTDGTLFDESYGRGQPLDFTLGQGAVIKGWDQGILGMCVGERRKLKIPAKLGYGANGAPPKIPGGATLIFETELVAVNGKTGSGPDDVLEPPMELPVDDEEFGEDEEL</sequence>
<evidence type="ECO:0000259" key="8">
    <source>
        <dbReference type="PROSITE" id="PS50059"/>
    </source>
</evidence>
<dbReference type="PROSITE" id="PS50059">
    <property type="entry name" value="FKBP_PPIASE"/>
    <property type="match status" value="1"/>
</dbReference>
<accession>A0A8T0HEU7</accession>
<dbReference type="Pfam" id="PF00254">
    <property type="entry name" value="FKBP_C"/>
    <property type="match status" value="1"/>
</dbReference>
<dbReference type="EC" id="5.2.1.8" evidence="2 5"/>
<dbReference type="InterPro" id="IPR001179">
    <property type="entry name" value="PPIase_FKBP_dom"/>
</dbReference>
<dbReference type="EMBL" id="CM026427">
    <property type="protein sequence ID" value="KAG0568968.1"/>
    <property type="molecule type" value="Genomic_DNA"/>
</dbReference>
<dbReference type="FunFam" id="3.10.50.40:FF:000006">
    <property type="entry name" value="Peptidyl-prolyl cis-trans isomerase"/>
    <property type="match status" value="1"/>
</dbReference>
<dbReference type="InterPro" id="IPR046357">
    <property type="entry name" value="PPIase_dom_sf"/>
</dbReference>
<feature type="compositionally biased region" description="Acidic residues" evidence="6">
    <location>
        <begin position="176"/>
        <end position="188"/>
    </location>
</feature>
<keyword evidence="3 5" id="KW-0697">Rotamase</keyword>